<accession>A0A2P2CEY4</accession>
<name>A0A2P2CEY4_9ZZZZ</name>
<evidence type="ECO:0000313" key="1">
    <source>
        <dbReference type="EMBL" id="CUR60511.1"/>
    </source>
</evidence>
<gene>
    <name evidence="1" type="ORF">NOCA1210145</name>
</gene>
<dbReference type="EMBL" id="CZKB01000014">
    <property type="protein sequence ID" value="CUR60511.1"/>
    <property type="molecule type" value="Genomic_DNA"/>
</dbReference>
<sequence length="77" mass="8294">MRKILAFAATGVVVLVVVGAVLVQQYNAWATADLERNVEEFTPSDTLESCLDEVDGVWLPWLVARARDLCADATGGS</sequence>
<protein>
    <submittedName>
        <fullName evidence="1">Uncharacterized protein</fullName>
    </submittedName>
</protein>
<organism evidence="1">
    <name type="scientific">metagenome</name>
    <dbReference type="NCBI Taxonomy" id="256318"/>
    <lineage>
        <taxon>unclassified sequences</taxon>
        <taxon>metagenomes</taxon>
    </lineage>
</organism>
<proteinExistence type="predicted"/>
<dbReference type="AlphaFoldDB" id="A0A2P2CEY4"/>
<reference evidence="1" key="1">
    <citation type="submission" date="2015-08" db="EMBL/GenBank/DDBJ databases">
        <authorList>
            <person name="Babu N.S."/>
            <person name="Beckwith C.J."/>
            <person name="Beseler K.G."/>
            <person name="Brison A."/>
            <person name="Carone J.V."/>
            <person name="Caskin T.P."/>
            <person name="Diamond M."/>
            <person name="Durham M.E."/>
            <person name="Foxe J.M."/>
            <person name="Go M."/>
            <person name="Henderson B.A."/>
            <person name="Jones I.B."/>
            <person name="McGettigan J.A."/>
            <person name="Micheletti S.J."/>
            <person name="Nasrallah M.E."/>
            <person name="Ortiz D."/>
            <person name="Piller C.R."/>
            <person name="Privatt S.R."/>
            <person name="Schneider S.L."/>
            <person name="Sharp S."/>
            <person name="Smith T.C."/>
            <person name="Stanton J.D."/>
            <person name="Ullery H.E."/>
            <person name="Wilson R.J."/>
            <person name="Serrano M.G."/>
            <person name="Buck G."/>
            <person name="Lee V."/>
            <person name="Wang Y."/>
            <person name="Carvalho R."/>
            <person name="Voegtly L."/>
            <person name="Shi R."/>
            <person name="Duckworth R."/>
            <person name="Johnson A."/>
            <person name="Loviza R."/>
            <person name="Walstead R."/>
            <person name="Shah Z."/>
            <person name="Kiflezghi M."/>
            <person name="Wade K."/>
            <person name="Ball S.L."/>
            <person name="Bradley K.W."/>
            <person name="Asai D.J."/>
            <person name="Bowman C.A."/>
            <person name="Russell D.A."/>
            <person name="Pope W.H."/>
            <person name="Jacobs-Sera D."/>
            <person name="Hendrix R.W."/>
            <person name="Hatfull G.F."/>
        </authorList>
    </citation>
    <scope>NUCLEOTIDE SEQUENCE</scope>
</reference>